<organism evidence="4 5">
    <name type="scientific">Linum tenue</name>
    <dbReference type="NCBI Taxonomy" id="586396"/>
    <lineage>
        <taxon>Eukaryota</taxon>
        <taxon>Viridiplantae</taxon>
        <taxon>Streptophyta</taxon>
        <taxon>Embryophyta</taxon>
        <taxon>Tracheophyta</taxon>
        <taxon>Spermatophyta</taxon>
        <taxon>Magnoliopsida</taxon>
        <taxon>eudicotyledons</taxon>
        <taxon>Gunneridae</taxon>
        <taxon>Pentapetalae</taxon>
        <taxon>rosids</taxon>
        <taxon>fabids</taxon>
        <taxon>Malpighiales</taxon>
        <taxon>Linaceae</taxon>
        <taxon>Linum</taxon>
    </lineage>
</organism>
<evidence type="ECO:0000313" key="5">
    <source>
        <dbReference type="Proteomes" id="UP001154282"/>
    </source>
</evidence>
<comment type="caution">
    <text evidence="4">The sequence shown here is derived from an EMBL/GenBank/DDBJ whole genome shotgun (WGS) entry which is preliminary data.</text>
</comment>
<dbReference type="InterPro" id="IPR040256">
    <property type="entry name" value="At4g02000-like"/>
</dbReference>
<accession>A0AAV0KN86</accession>
<dbReference type="InterPro" id="IPR001878">
    <property type="entry name" value="Znf_CCHC"/>
</dbReference>
<dbReference type="PANTHER" id="PTHR31286">
    <property type="entry name" value="GLYCINE-RICH CELL WALL STRUCTURAL PROTEIN 1.8-LIKE"/>
    <property type="match status" value="1"/>
</dbReference>
<dbReference type="PANTHER" id="PTHR31286:SF99">
    <property type="entry name" value="DUF4283 DOMAIN-CONTAINING PROTEIN"/>
    <property type="match status" value="1"/>
</dbReference>
<feature type="region of interest" description="Disordered" evidence="2">
    <location>
        <begin position="171"/>
        <end position="236"/>
    </location>
</feature>
<dbReference type="PROSITE" id="PS50158">
    <property type="entry name" value="ZF_CCHC"/>
    <property type="match status" value="1"/>
</dbReference>
<evidence type="ECO:0000313" key="4">
    <source>
        <dbReference type="EMBL" id="CAI0423864.1"/>
    </source>
</evidence>
<evidence type="ECO:0000256" key="2">
    <source>
        <dbReference type="SAM" id="MobiDB-lite"/>
    </source>
</evidence>
<keyword evidence="1" id="KW-0863">Zinc-finger</keyword>
<sequence>WNPTGRLDILDLNDRTFLVTFHNDQDFLHALTGGPWTILDHYLVVHQWSPSFRTADRPHKSVVAWIQLPELPVHFYHREVLFALGNLIGRKVKLDYHTENMERGKFARIAVELDMTKPLATRIRLDGFWQPVLYENLPEICFECGRIGHTEESCSKKVCNVANVSLTTTTPVLPIEGSSPSSESPSGYGPWMQVTRKSKKQNRKVAQIAASNKGRESGRGGSLRESQSKSKSTRKG</sequence>
<dbReference type="Pfam" id="PF14111">
    <property type="entry name" value="DUF4283"/>
    <property type="match status" value="1"/>
</dbReference>
<dbReference type="InterPro" id="IPR025558">
    <property type="entry name" value="DUF4283"/>
</dbReference>
<dbReference type="EMBL" id="CAMGYJ010000005">
    <property type="protein sequence ID" value="CAI0423864.1"/>
    <property type="molecule type" value="Genomic_DNA"/>
</dbReference>
<protein>
    <recommendedName>
        <fullName evidence="3">CCHC-type domain-containing protein</fullName>
    </recommendedName>
</protein>
<keyword evidence="5" id="KW-1185">Reference proteome</keyword>
<gene>
    <name evidence="4" type="ORF">LITE_LOCUS19681</name>
</gene>
<dbReference type="InterPro" id="IPR025836">
    <property type="entry name" value="Zn_knuckle_CX2CX4HX4C"/>
</dbReference>
<keyword evidence="1" id="KW-0479">Metal-binding</keyword>
<dbReference type="GO" id="GO:0008270">
    <property type="term" value="F:zinc ion binding"/>
    <property type="evidence" value="ECO:0007669"/>
    <property type="project" value="UniProtKB-KW"/>
</dbReference>
<feature type="domain" description="CCHC-type" evidence="3">
    <location>
        <begin position="141"/>
        <end position="156"/>
    </location>
</feature>
<proteinExistence type="predicted"/>
<dbReference type="Pfam" id="PF14392">
    <property type="entry name" value="zf-CCHC_4"/>
    <property type="match status" value="1"/>
</dbReference>
<evidence type="ECO:0000259" key="3">
    <source>
        <dbReference type="PROSITE" id="PS50158"/>
    </source>
</evidence>
<feature type="compositionally biased region" description="Low complexity" evidence="2">
    <location>
        <begin position="176"/>
        <end position="187"/>
    </location>
</feature>
<reference evidence="4" key="1">
    <citation type="submission" date="2022-08" db="EMBL/GenBank/DDBJ databases">
        <authorList>
            <person name="Gutierrez-Valencia J."/>
        </authorList>
    </citation>
    <scope>NUCLEOTIDE SEQUENCE</scope>
</reference>
<dbReference type="GO" id="GO:0003676">
    <property type="term" value="F:nucleic acid binding"/>
    <property type="evidence" value="ECO:0007669"/>
    <property type="project" value="InterPro"/>
</dbReference>
<dbReference type="Proteomes" id="UP001154282">
    <property type="component" value="Unassembled WGS sequence"/>
</dbReference>
<name>A0AAV0KN86_9ROSI</name>
<keyword evidence="1" id="KW-0862">Zinc</keyword>
<dbReference type="AlphaFoldDB" id="A0AAV0KN86"/>
<feature type="non-terminal residue" evidence="4">
    <location>
        <position position="1"/>
    </location>
</feature>
<evidence type="ECO:0000256" key="1">
    <source>
        <dbReference type="PROSITE-ProRule" id="PRU00047"/>
    </source>
</evidence>